<sequence length="346" mass="37493">MNHTSFRAILVNEKEGIQFERTFVEREINDLPEGEVLIRVHYSSLNYKDALSATGNRGVTRKYPHTPGIDAAGEVISSQDPSFKKGNQVIVTGYDLGMNTSGGFGQYIRVPASWVVPLPEGLSLKESMMYGTAGFTAALSVHKLITSGITPDMGKILVTGATGGVGSVAVSILARLGYEIVAATGKTEEKEMILHLGAKEIIHRDEMNDQSGKPMLKGIYAGVIDTVGGNTLATALKVVQYGGSVTTCGNVAGHEFKTSVYPFILRGINLLGIDSVQCPMALRKKIWSMLGNEWKNLNLLPYTTECTLEELNDKFEPILQGKLKGRTIVNVLTQGTEDPMKNVLQD</sequence>
<dbReference type="SUPFAM" id="SSF51735">
    <property type="entry name" value="NAD(P)-binding Rossmann-fold domains"/>
    <property type="match status" value="1"/>
</dbReference>
<evidence type="ECO:0000313" key="2">
    <source>
        <dbReference type="EMBL" id="MDZ5607389.1"/>
    </source>
</evidence>
<protein>
    <submittedName>
        <fullName evidence="2">YhdH/YhfP family quinone oxidoreductase</fullName>
    </submittedName>
</protein>
<reference evidence="3" key="1">
    <citation type="submission" date="2023-11" db="EMBL/GenBank/DDBJ databases">
        <title>Genome Sequence of Bacillus pseudomycoides stain BUPM19.</title>
        <authorList>
            <person name="Farhat A."/>
        </authorList>
    </citation>
    <scope>NUCLEOTIDE SEQUENCE [LARGE SCALE GENOMIC DNA]</scope>
    <source>
        <strain evidence="3">BUPM19</strain>
    </source>
</reference>
<dbReference type="Pfam" id="PF08240">
    <property type="entry name" value="ADH_N"/>
    <property type="match status" value="1"/>
</dbReference>
<dbReference type="RefSeq" id="WP_374217541.1">
    <property type="nucleotide sequence ID" value="NZ_JAXOVW010000016.1"/>
</dbReference>
<dbReference type="SMART" id="SM00829">
    <property type="entry name" value="PKS_ER"/>
    <property type="match status" value="1"/>
</dbReference>
<evidence type="ECO:0000313" key="3">
    <source>
        <dbReference type="Proteomes" id="UP001291930"/>
    </source>
</evidence>
<dbReference type="PANTHER" id="PTHR43677:SF1">
    <property type="entry name" value="ACRYLYL-COA REDUCTASE ACUI-RELATED"/>
    <property type="match status" value="1"/>
</dbReference>
<dbReference type="InterPro" id="IPR013154">
    <property type="entry name" value="ADH-like_N"/>
</dbReference>
<gene>
    <name evidence="2" type="ORF">U2I54_09780</name>
</gene>
<dbReference type="InterPro" id="IPR014188">
    <property type="entry name" value="Acrylyl-CoA_reductase_AcuI"/>
</dbReference>
<dbReference type="InterPro" id="IPR011032">
    <property type="entry name" value="GroES-like_sf"/>
</dbReference>
<dbReference type="Pfam" id="PF00107">
    <property type="entry name" value="ADH_zinc_N"/>
    <property type="match status" value="1"/>
</dbReference>
<dbReference type="EMBL" id="JAXOVW010000016">
    <property type="protein sequence ID" value="MDZ5607389.1"/>
    <property type="molecule type" value="Genomic_DNA"/>
</dbReference>
<feature type="domain" description="Enoyl reductase (ER)" evidence="1">
    <location>
        <begin position="21"/>
        <end position="329"/>
    </location>
</feature>
<accession>A0ABU5JVD0</accession>
<dbReference type="InterPro" id="IPR020843">
    <property type="entry name" value="ER"/>
</dbReference>
<dbReference type="Gene3D" id="3.90.180.10">
    <property type="entry name" value="Medium-chain alcohol dehydrogenases, catalytic domain"/>
    <property type="match status" value="1"/>
</dbReference>
<dbReference type="SUPFAM" id="SSF50129">
    <property type="entry name" value="GroES-like"/>
    <property type="match status" value="1"/>
</dbReference>
<keyword evidence="3" id="KW-1185">Reference proteome</keyword>
<dbReference type="InterPro" id="IPR036291">
    <property type="entry name" value="NAD(P)-bd_dom_sf"/>
</dbReference>
<proteinExistence type="predicted"/>
<dbReference type="Proteomes" id="UP001291930">
    <property type="component" value="Unassembled WGS sequence"/>
</dbReference>
<name>A0ABU5JVD0_9BACI</name>
<dbReference type="PANTHER" id="PTHR43677">
    <property type="entry name" value="SHORT-CHAIN DEHYDROGENASE/REDUCTASE"/>
    <property type="match status" value="1"/>
</dbReference>
<dbReference type="InterPro" id="IPR051397">
    <property type="entry name" value="Zn-ADH-like_protein"/>
</dbReference>
<comment type="caution">
    <text evidence="2">The sequence shown here is derived from an EMBL/GenBank/DDBJ whole genome shotgun (WGS) entry which is preliminary data.</text>
</comment>
<dbReference type="Gene3D" id="3.40.50.720">
    <property type="entry name" value="NAD(P)-binding Rossmann-like Domain"/>
    <property type="match status" value="1"/>
</dbReference>
<dbReference type="InterPro" id="IPR013149">
    <property type="entry name" value="ADH-like_C"/>
</dbReference>
<dbReference type="CDD" id="cd05280">
    <property type="entry name" value="MDR_yhdh_yhfp"/>
    <property type="match status" value="1"/>
</dbReference>
<dbReference type="NCBIfam" id="TIGR02823">
    <property type="entry name" value="oxido_YhdH"/>
    <property type="match status" value="1"/>
</dbReference>
<evidence type="ECO:0000259" key="1">
    <source>
        <dbReference type="SMART" id="SM00829"/>
    </source>
</evidence>
<organism evidence="2 3">
    <name type="scientific">Bacillus bingmayongensis</name>
    <dbReference type="NCBI Taxonomy" id="1150157"/>
    <lineage>
        <taxon>Bacteria</taxon>
        <taxon>Bacillati</taxon>
        <taxon>Bacillota</taxon>
        <taxon>Bacilli</taxon>
        <taxon>Bacillales</taxon>
        <taxon>Bacillaceae</taxon>
        <taxon>Bacillus</taxon>
    </lineage>
</organism>